<dbReference type="Proteomes" id="UP000237271">
    <property type="component" value="Unassembled WGS sequence"/>
</dbReference>
<dbReference type="InterPro" id="IPR005123">
    <property type="entry name" value="Oxoglu/Fe-dep_dioxygenase_dom"/>
</dbReference>
<proteinExistence type="predicted"/>
<feature type="compositionally biased region" description="Basic and acidic residues" evidence="7">
    <location>
        <begin position="401"/>
        <end position="412"/>
    </location>
</feature>
<gene>
    <name evidence="9" type="ORF">PHPALM_19909</name>
</gene>
<evidence type="ECO:0000256" key="3">
    <source>
        <dbReference type="ARBA" id="ARBA00023002"/>
    </source>
</evidence>
<dbReference type="GO" id="GO:0035515">
    <property type="term" value="F:oxidative RNA demethylase activity"/>
    <property type="evidence" value="ECO:0007669"/>
    <property type="project" value="TreeGrafter"/>
</dbReference>
<feature type="domain" description="Fe2OG dioxygenase" evidence="8">
    <location>
        <begin position="82"/>
        <end position="191"/>
    </location>
</feature>
<dbReference type="PANTHER" id="PTHR16557">
    <property type="entry name" value="ALKYLATED DNA REPAIR PROTEIN ALKB-RELATED"/>
    <property type="match status" value="1"/>
</dbReference>
<keyword evidence="4 5" id="KW-0408">Iron</keyword>
<dbReference type="Pfam" id="PF13532">
    <property type="entry name" value="2OG-FeII_Oxy_2"/>
    <property type="match status" value="1"/>
</dbReference>
<dbReference type="GO" id="GO:0008198">
    <property type="term" value="F:ferrous iron binding"/>
    <property type="evidence" value="ECO:0007669"/>
    <property type="project" value="TreeGrafter"/>
</dbReference>
<dbReference type="InterPro" id="IPR037151">
    <property type="entry name" value="AlkB-like_sf"/>
</dbReference>
<dbReference type="AlphaFoldDB" id="A0A2P4XG94"/>
<dbReference type="EMBL" id="NCKW01011081">
    <property type="protein sequence ID" value="POM64544.1"/>
    <property type="molecule type" value="Genomic_DNA"/>
</dbReference>
<sequence length="457" mass="51655">MGLEEGGFYKPTYASGAKCRLHQMCLGRHWNVNSEKYEDRRSNYDDAPVPVLPDSWKLYAQRSLDAAKQIDPQVMGTCTKMTPDICVVNFYKKAGRNGMHIDKDESDEAMSMGSPVISFSIGCAAEFAYIDHYPEPHEAVPIVRLESGDALVFGGPARKVVHALTRVYNGTQPTWLRMRSGRLNLTFREYKPILIFSVKMERRERKRRANEIESPPVVSEKINELHSVWMESDTNLRKEISELRDEVGSLKKQLEGKIEECESFQNEATFLHPDAVIDRARVKLWHHGDLSVLRNVIDPRTRLTRNMTRSLFLAETTPKKGRNKPPISDGKAAEVSPKHECEETPPQPPATPDPTTSVGMDIEEKKQEEDELIAPAMPGFDAQAELSRDKKTNNDTEVELSPEKKINNDVESKLSPQNEATDDTQVELSPQNETTDDTQAKPLPENGTMNPMSMDYL</sequence>
<dbReference type="GO" id="GO:0005737">
    <property type="term" value="C:cytoplasm"/>
    <property type="evidence" value="ECO:0007669"/>
    <property type="project" value="TreeGrafter"/>
</dbReference>
<feature type="region of interest" description="Disordered" evidence="7">
    <location>
        <begin position="371"/>
        <end position="457"/>
    </location>
</feature>
<accession>A0A2P4XG94</accession>
<evidence type="ECO:0000256" key="4">
    <source>
        <dbReference type="ARBA" id="ARBA00023004"/>
    </source>
</evidence>
<feature type="binding site" evidence="5">
    <location>
        <position position="162"/>
    </location>
    <ligand>
        <name>Fe cation</name>
        <dbReference type="ChEBI" id="CHEBI:24875"/>
        <note>catalytic</note>
    </ligand>
</feature>
<evidence type="ECO:0000313" key="10">
    <source>
        <dbReference type="Proteomes" id="UP000237271"/>
    </source>
</evidence>
<evidence type="ECO:0000256" key="1">
    <source>
        <dbReference type="ARBA" id="ARBA00022723"/>
    </source>
</evidence>
<dbReference type="GO" id="GO:0035516">
    <property type="term" value="F:broad specificity oxidative DNA demethylase activity"/>
    <property type="evidence" value="ECO:0007669"/>
    <property type="project" value="TreeGrafter"/>
</dbReference>
<feature type="region of interest" description="Disordered" evidence="7">
    <location>
        <begin position="314"/>
        <end position="358"/>
    </location>
</feature>
<dbReference type="InterPro" id="IPR027450">
    <property type="entry name" value="AlkB-like"/>
</dbReference>
<reference evidence="9 10" key="1">
    <citation type="journal article" date="2017" name="Genome Biol. Evol.">
        <title>Phytophthora megakarya and P. palmivora, closely related causal agents of cacao black pod rot, underwent increases in genome sizes and gene numbers by different mechanisms.</title>
        <authorList>
            <person name="Ali S.S."/>
            <person name="Shao J."/>
            <person name="Lary D.J."/>
            <person name="Kronmiller B."/>
            <person name="Shen D."/>
            <person name="Strem M.D."/>
            <person name="Amoako-Attah I."/>
            <person name="Akrofi A.Y."/>
            <person name="Begoude B.A."/>
            <person name="Ten Hoopen G.M."/>
            <person name="Coulibaly K."/>
            <person name="Kebe B.I."/>
            <person name="Melnick R.L."/>
            <person name="Guiltinan M.J."/>
            <person name="Tyler B.M."/>
            <person name="Meinhardt L.W."/>
            <person name="Bailey B.A."/>
        </authorList>
    </citation>
    <scope>NUCLEOTIDE SEQUENCE [LARGE SCALE GENOMIC DNA]</scope>
    <source>
        <strain evidence="10">sbr112.9</strain>
    </source>
</reference>
<dbReference type="InterPro" id="IPR004574">
    <property type="entry name" value="Alkb"/>
</dbReference>
<dbReference type="PROSITE" id="PS51471">
    <property type="entry name" value="FE2OG_OXY"/>
    <property type="match status" value="1"/>
</dbReference>
<evidence type="ECO:0000256" key="2">
    <source>
        <dbReference type="ARBA" id="ARBA00022964"/>
    </source>
</evidence>
<evidence type="ECO:0000259" key="8">
    <source>
        <dbReference type="PROSITE" id="PS51471"/>
    </source>
</evidence>
<evidence type="ECO:0000256" key="6">
    <source>
        <dbReference type="SAM" id="Coils"/>
    </source>
</evidence>
<comment type="caution">
    <text evidence="9">The sequence shown here is derived from an EMBL/GenBank/DDBJ whole genome shotgun (WGS) entry which is preliminary data.</text>
</comment>
<feature type="binding site" evidence="5">
    <location>
        <position position="100"/>
    </location>
    <ligand>
        <name>Fe cation</name>
        <dbReference type="ChEBI" id="CHEBI:24875"/>
        <note>catalytic</note>
    </ligand>
</feature>
<name>A0A2P4XG94_9STRA</name>
<protein>
    <recommendedName>
        <fullName evidence="8">Fe2OG dioxygenase domain-containing protein</fullName>
    </recommendedName>
</protein>
<feature type="binding site" evidence="5">
    <location>
        <position position="102"/>
    </location>
    <ligand>
        <name>Fe cation</name>
        <dbReference type="ChEBI" id="CHEBI:24875"/>
        <note>catalytic</note>
    </ligand>
</feature>
<dbReference type="Gene3D" id="2.60.120.590">
    <property type="entry name" value="Alpha-ketoglutarate-dependent dioxygenase AlkB-like"/>
    <property type="match status" value="1"/>
</dbReference>
<evidence type="ECO:0000313" key="9">
    <source>
        <dbReference type="EMBL" id="POM64544.1"/>
    </source>
</evidence>
<evidence type="ECO:0000256" key="7">
    <source>
        <dbReference type="SAM" id="MobiDB-lite"/>
    </source>
</evidence>
<dbReference type="OrthoDB" id="6614653at2759"/>
<keyword evidence="2" id="KW-0223">Dioxygenase</keyword>
<dbReference type="PANTHER" id="PTHR16557:SF2">
    <property type="entry name" value="NUCLEIC ACID DIOXYGENASE ALKBH1"/>
    <property type="match status" value="1"/>
</dbReference>
<keyword evidence="6" id="KW-0175">Coiled coil</keyword>
<evidence type="ECO:0000256" key="5">
    <source>
        <dbReference type="PIRSR" id="PIRSR604574-2"/>
    </source>
</evidence>
<organism evidence="9 10">
    <name type="scientific">Phytophthora palmivora</name>
    <dbReference type="NCBI Taxonomy" id="4796"/>
    <lineage>
        <taxon>Eukaryota</taxon>
        <taxon>Sar</taxon>
        <taxon>Stramenopiles</taxon>
        <taxon>Oomycota</taxon>
        <taxon>Peronosporomycetes</taxon>
        <taxon>Peronosporales</taxon>
        <taxon>Peronosporaceae</taxon>
        <taxon>Phytophthora</taxon>
    </lineage>
</organism>
<dbReference type="GO" id="GO:0035513">
    <property type="term" value="P:oxidative RNA demethylation"/>
    <property type="evidence" value="ECO:0007669"/>
    <property type="project" value="TreeGrafter"/>
</dbReference>
<comment type="cofactor">
    <cofactor evidence="5">
        <name>Fe(2+)</name>
        <dbReference type="ChEBI" id="CHEBI:29033"/>
    </cofactor>
    <text evidence="5">Binds 1 Fe(2+) ion per subunit.</text>
</comment>
<dbReference type="SUPFAM" id="SSF51197">
    <property type="entry name" value="Clavaminate synthase-like"/>
    <property type="match status" value="1"/>
</dbReference>
<keyword evidence="10" id="KW-1185">Reference proteome</keyword>
<keyword evidence="3" id="KW-0560">Oxidoreductase</keyword>
<feature type="coiled-coil region" evidence="6">
    <location>
        <begin position="233"/>
        <end position="267"/>
    </location>
</feature>
<keyword evidence="1 5" id="KW-0479">Metal-binding</keyword>